<name>A0ABQ3B7N3_9GAMM</name>
<dbReference type="SUPFAM" id="SSF56112">
    <property type="entry name" value="Protein kinase-like (PK-like)"/>
    <property type="match status" value="1"/>
</dbReference>
<dbReference type="InterPro" id="IPR017853">
    <property type="entry name" value="GH"/>
</dbReference>
<dbReference type="InterPro" id="IPR011009">
    <property type="entry name" value="Kinase-like_dom_sf"/>
</dbReference>
<dbReference type="Proteomes" id="UP000619761">
    <property type="component" value="Unassembled WGS sequence"/>
</dbReference>
<organism evidence="1 2">
    <name type="scientific">Cellvibrio zantedeschiae</name>
    <dbReference type="NCBI Taxonomy" id="1237077"/>
    <lineage>
        <taxon>Bacteria</taxon>
        <taxon>Pseudomonadati</taxon>
        <taxon>Pseudomonadota</taxon>
        <taxon>Gammaproteobacteria</taxon>
        <taxon>Cellvibrionales</taxon>
        <taxon>Cellvibrionaceae</taxon>
        <taxon>Cellvibrio</taxon>
    </lineage>
</organism>
<dbReference type="Pfam" id="PF06293">
    <property type="entry name" value="Kdo"/>
    <property type="match status" value="1"/>
</dbReference>
<dbReference type="EMBL" id="BMYZ01000002">
    <property type="protein sequence ID" value="GGY77629.1"/>
    <property type="molecule type" value="Genomic_DNA"/>
</dbReference>
<accession>A0ABQ3B7N3</accession>
<comment type="caution">
    <text evidence="1">The sequence shown here is derived from an EMBL/GenBank/DDBJ whole genome shotgun (WGS) entry which is preliminary data.</text>
</comment>
<keyword evidence="2" id="KW-1185">Reference proteome</keyword>
<protein>
    <recommendedName>
        <fullName evidence="3">Protein kinase domain-containing protein</fullName>
    </recommendedName>
</protein>
<dbReference type="Gene3D" id="1.10.510.10">
    <property type="entry name" value="Transferase(Phosphotransferase) domain 1"/>
    <property type="match status" value="1"/>
</dbReference>
<reference evidence="2" key="1">
    <citation type="journal article" date="2019" name="Int. J. Syst. Evol. Microbiol.">
        <title>The Global Catalogue of Microorganisms (GCM) 10K type strain sequencing project: providing services to taxonomists for standard genome sequencing and annotation.</title>
        <authorList>
            <consortium name="The Broad Institute Genomics Platform"/>
            <consortium name="The Broad Institute Genome Sequencing Center for Infectious Disease"/>
            <person name="Wu L."/>
            <person name="Ma J."/>
        </authorList>
    </citation>
    <scope>NUCLEOTIDE SEQUENCE [LARGE SCALE GENOMIC DNA]</scope>
    <source>
        <strain evidence="2">KCTC 32239</strain>
    </source>
</reference>
<evidence type="ECO:0000313" key="1">
    <source>
        <dbReference type="EMBL" id="GGY77629.1"/>
    </source>
</evidence>
<dbReference type="RefSeq" id="WP_229837865.1">
    <property type="nucleotide sequence ID" value="NZ_BMYZ01000002.1"/>
</dbReference>
<dbReference type="SUPFAM" id="SSF51445">
    <property type="entry name" value="(Trans)glycosidases"/>
    <property type="match status" value="1"/>
</dbReference>
<proteinExistence type="predicted"/>
<sequence length="723" mass="83458">MTHLTSDCISIGSYQGNIAPKFDNDILRAQLVQIADLLSNPEAVRLSKGVDYVIKVPLQTATGEIMVALKVFKRQSWLKDRFDRKHKSKAERSYNAARYLEANQIGTPSPIAWLDRWENNRLLESYFLSLFQPAVCFRDALTEIYTDSRDNEKLMELLLLVAPAIRQMHDANFMHGDLGNQNILLPKNTDGSWAQPQFIDLNRCTIATRPLTDKECAFDLSRPILPGNYLSFFKYIYCKDQMPSKTLDKYENTYRERFAFHRKSRKLRHPIRFLKNRHKKPAHSYPDSKDYWLWDEKTAQPMIALSRKEKNQHRFIINSLKIVGKTITALPSIIGHYSAVKKQSFKQKVVLKSRIGVALHPHENYIGNELKLLGELGNPPVLIRFCHHENEVIWDQTIALIHKLYGQGIEVMVALLQDRQAVLQPEQWNAFLKKIIPAIANYTNHIEITHAFNRIKWGVWNLQEWQQLVAPAFALQKEYPQIKLTGPACIDFEYMPVIAALKSLPPEQKFSALSHLLYVDRRGAPENPQGPFATLEKCALLKALTLATPHCDDKVIISEVNWPIENTDIWSPIVCPYVTPKWQHKPSGESENDYANYMLRYIVIAICSGHVDQLFWWRLSAKGYGLVDDQNQFKPRLAYTALQYFFVRLGDATFIKKWPSAKNTYVMEFHNATQQILMLWRTKGESTDLPKFDAQKIYDRDGNPLKAAVISEAPIYLVRTFPT</sequence>
<gene>
    <name evidence="1" type="ORF">GCM10011613_22760</name>
</gene>
<evidence type="ECO:0008006" key="3">
    <source>
        <dbReference type="Google" id="ProtNLM"/>
    </source>
</evidence>
<evidence type="ECO:0000313" key="2">
    <source>
        <dbReference type="Proteomes" id="UP000619761"/>
    </source>
</evidence>